<evidence type="ECO:0000313" key="4">
    <source>
        <dbReference type="EMBL" id="ACO65542.1"/>
    </source>
</evidence>
<protein>
    <submittedName>
        <fullName evidence="4">Uncharacterized protein</fullName>
    </submittedName>
</protein>
<gene>
    <name evidence="4" type="ORF">MICPUN_102306</name>
</gene>
<dbReference type="PANTHER" id="PTHR45725">
    <property type="entry name" value="FORMIN HOMOLOGY 2 FAMILY MEMBER"/>
    <property type="match status" value="1"/>
</dbReference>
<reference evidence="4 5" key="1">
    <citation type="journal article" date="2009" name="Science">
        <title>Green evolution and dynamic adaptations revealed by genomes of the marine picoeukaryotes Micromonas.</title>
        <authorList>
            <person name="Worden A.Z."/>
            <person name="Lee J.H."/>
            <person name="Mock T."/>
            <person name="Rouze P."/>
            <person name="Simmons M.P."/>
            <person name="Aerts A.L."/>
            <person name="Allen A.E."/>
            <person name="Cuvelier M.L."/>
            <person name="Derelle E."/>
            <person name="Everett M.V."/>
            <person name="Foulon E."/>
            <person name="Grimwood J."/>
            <person name="Gundlach H."/>
            <person name="Henrissat B."/>
            <person name="Napoli C."/>
            <person name="McDonald S.M."/>
            <person name="Parker M.S."/>
            <person name="Rombauts S."/>
            <person name="Salamov A."/>
            <person name="Von Dassow P."/>
            <person name="Badger J.H."/>
            <person name="Coutinho P.M."/>
            <person name="Demir E."/>
            <person name="Dubchak I."/>
            <person name="Gentemann C."/>
            <person name="Eikrem W."/>
            <person name="Gready J.E."/>
            <person name="John U."/>
            <person name="Lanier W."/>
            <person name="Lindquist E.A."/>
            <person name="Lucas S."/>
            <person name="Mayer K.F."/>
            <person name="Moreau H."/>
            <person name="Not F."/>
            <person name="Otillar R."/>
            <person name="Panaud O."/>
            <person name="Pangilinan J."/>
            <person name="Paulsen I."/>
            <person name="Piegu B."/>
            <person name="Poliakov A."/>
            <person name="Robbens S."/>
            <person name="Schmutz J."/>
            <person name="Toulza E."/>
            <person name="Wyss T."/>
            <person name="Zelensky A."/>
            <person name="Zhou K."/>
            <person name="Armbrust E.V."/>
            <person name="Bhattacharya D."/>
            <person name="Goodenough U.W."/>
            <person name="Van de Peer Y."/>
            <person name="Grigoriev I.V."/>
        </authorList>
    </citation>
    <scope>NUCLEOTIDE SEQUENCE [LARGE SCALE GENOMIC DNA]</scope>
    <source>
        <strain evidence="5">RCC299 / NOUM17</strain>
    </source>
</reference>
<dbReference type="eggNOG" id="ENOG502QWE7">
    <property type="taxonomic scope" value="Eukaryota"/>
</dbReference>
<feature type="compositionally biased region" description="Basic and acidic residues" evidence="2">
    <location>
        <begin position="889"/>
        <end position="907"/>
    </location>
</feature>
<keyword evidence="3" id="KW-0472">Membrane</keyword>
<feature type="coiled-coil region" evidence="1">
    <location>
        <begin position="640"/>
        <end position="716"/>
    </location>
</feature>
<accession>C1EC89</accession>
<dbReference type="InParanoid" id="C1EC89"/>
<keyword evidence="1" id="KW-0175">Coiled coil</keyword>
<feature type="region of interest" description="Disordered" evidence="2">
    <location>
        <begin position="889"/>
        <end position="947"/>
    </location>
</feature>
<dbReference type="RefSeq" id="XP_002504284.1">
    <property type="nucleotide sequence ID" value="XM_002504238.1"/>
</dbReference>
<dbReference type="KEGG" id="mis:MICPUN_102306"/>
<evidence type="ECO:0000313" key="5">
    <source>
        <dbReference type="Proteomes" id="UP000002009"/>
    </source>
</evidence>
<dbReference type="PANTHER" id="PTHR45725:SF18">
    <property type="entry name" value="ORC1-LIKE AAA ATPASE DOMAIN-CONTAINING PROTEIN"/>
    <property type="match status" value="1"/>
</dbReference>
<dbReference type="InterPro" id="IPR051425">
    <property type="entry name" value="Formin_Homology"/>
</dbReference>
<feature type="coiled-coil region" evidence="1">
    <location>
        <begin position="405"/>
        <end position="612"/>
    </location>
</feature>
<feature type="transmembrane region" description="Helical" evidence="3">
    <location>
        <begin position="1117"/>
        <end position="1135"/>
    </location>
</feature>
<feature type="region of interest" description="Disordered" evidence="2">
    <location>
        <begin position="805"/>
        <end position="827"/>
    </location>
</feature>
<feature type="compositionally biased region" description="Gly residues" evidence="2">
    <location>
        <begin position="1222"/>
        <end position="1239"/>
    </location>
</feature>
<feature type="coiled-coil region" evidence="1">
    <location>
        <begin position="292"/>
        <end position="344"/>
    </location>
</feature>
<dbReference type="Proteomes" id="UP000002009">
    <property type="component" value="Chromosome 9"/>
</dbReference>
<evidence type="ECO:0000256" key="1">
    <source>
        <dbReference type="SAM" id="Coils"/>
    </source>
</evidence>
<feature type="region of interest" description="Disordered" evidence="2">
    <location>
        <begin position="1188"/>
        <end position="1290"/>
    </location>
</feature>
<name>C1EC89_MICCC</name>
<keyword evidence="5" id="KW-1185">Reference proteome</keyword>
<sequence>MVGHDPYGSPSAIGARTTRPQDLKWVADPNNARSYEEMKQAASTVESQVNQLKLVVHKALGGGDFDAALKARKELEGEWWDTKEQMESHKIVSYQQADVYIKRAASRMSTHRKWYATQNKRANKTIEDALEELRLASLVLQQKQTEEEQSAEQLAKASAELTKSVRAEAAAVQRLRADLDPIVAAVTSDMERLRTDLTRWSSARAGKTHVVATVEQRIDAPVATPVRDGPPPPIVPASPAPHVAAAGVPHSGPSVEPQVIVKEVVKYVDRIVEREVPVESARSIDSAADVERRRLADDLRRVTARCAALDDECADVRAAHRRDAAKLAEQIESLRDALSRESASTSVLKAEAEKWRAMYDAVRDDASNDSQARAEADALRMSVQHAEDRHRRELMLLGTEHGNAYAALRKSVAAAEKRCADLESQVEAAEKRCGTEEKRRREADDKRAELERQLRLLQADTRTNADRAMSSARDLMDQLSSADARIRVLQEQKEELAKKLAEMEETNTKLLGQNSGSDWRLIAAEAKLKQTADHLASEQQETARLNAEIDKLTEQVRLARDTARASATNDLPGVIAGLEAEIATLQKKHKLALDQEKELAAAEAERVKLLHEAEVRKLTSLQEAEQLRLTELDRRTAELLATEKEIRASTEEEAKRLRADKEALREELSQIKDDLRGAKADLTSLEKALRDSVEQTNELREKNEELRAQKAKVQERVVEVPGPERIVTKEVIKEIEVPGPERVVTKEVIKEVPVPGPERIVTKEIIKEVEVPGPERIVTKEIIKEVPVEGPERVVTKEIIVEVPTPTATPPASPAPKTAAPAPASPDPALVKQIEAQATKIGRLEAELAAAEDAKRATEDAKRAAEEERAKALKDAELSKAALESAKEAALAKEKERADAEAAEKSKAQQPVAEAASAAPALAVMHASSRPQTPKQPTRPSTPKPGLDDEQVEYLQYQYSAASDNLAVLALLVQEAAVQHLWVDGPRRDKKPLKFGQPHGPMARTAGRFIVNFIYPRAFVFLWWEVAMFVAAVWFACILGYAYFHGDGLGNHPAVLLSPFIPSIAALTARTYKYCRVDQETFSRDAPRFLIDALHLACFPLGFILIFCKLWDDQGDIPWWLAIFFPWLAMTRILVETMHDVVVKMPLTEFGQLGYGADGTAYEYAFSDPGNDDLDVVEAVGKSPSAARALDMDVVPPMPPPPPPPYPDATPQLSASASAFTPGGGSRGGSRPGSRGGDFGSFLRTSRSNGQEQFTDIGGPGGGVAVSDEGVRMTNVPSPREYAAGGDQRV</sequence>
<keyword evidence="3" id="KW-0812">Transmembrane</keyword>
<dbReference type="STRING" id="296587.C1EC89"/>
<feature type="compositionally biased region" description="Polar residues" evidence="2">
    <location>
        <begin position="1243"/>
        <end position="1254"/>
    </location>
</feature>
<feature type="compositionally biased region" description="Polar residues" evidence="2">
    <location>
        <begin position="929"/>
        <end position="941"/>
    </location>
</feature>
<feature type="transmembrane region" description="Helical" evidence="3">
    <location>
        <begin position="1018"/>
        <end position="1044"/>
    </location>
</feature>
<keyword evidence="3" id="KW-1133">Transmembrane helix</keyword>
<feature type="coiled-coil region" evidence="1">
    <location>
        <begin position="126"/>
        <end position="160"/>
    </location>
</feature>
<feature type="compositionally biased region" description="Low complexity" evidence="2">
    <location>
        <begin position="908"/>
        <end position="928"/>
    </location>
</feature>
<dbReference type="GeneID" id="8246149"/>
<feature type="transmembrane region" description="Helical" evidence="3">
    <location>
        <begin position="1089"/>
        <end position="1111"/>
    </location>
</feature>
<organism evidence="4 5">
    <name type="scientific">Micromonas commoda (strain RCC299 / NOUM17 / CCMP2709)</name>
    <name type="common">Picoplanktonic green alga</name>
    <dbReference type="NCBI Taxonomy" id="296587"/>
    <lineage>
        <taxon>Eukaryota</taxon>
        <taxon>Viridiplantae</taxon>
        <taxon>Chlorophyta</taxon>
        <taxon>Mamiellophyceae</taxon>
        <taxon>Mamiellales</taxon>
        <taxon>Mamiellaceae</taxon>
        <taxon>Micromonas</taxon>
    </lineage>
</organism>
<evidence type="ECO:0000256" key="2">
    <source>
        <dbReference type="SAM" id="MobiDB-lite"/>
    </source>
</evidence>
<evidence type="ECO:0000256" key="3">
    <source>
        <dbReference type="SAM" id="Phobius"/>
    </source>
</evidence>
<dbReference type="EMBL" id="CP001329">
    <property type="protein sequence ID" value="ACO65542.1"/>
    <property type="molecule type" value="Genomic_DNA"/>
</dbReference>
<feature type="region of interest" description="Disordered" evidence="2">
    <location>
        <begin position="1"/>
        <end position="21"/>
    </location>
</feature>
<feature type="compositionally biased region" description="Pro residues" evidence="2">
    <location>
        <begin position="1196"/>
        <end position="1208"/>
    </location>
</feature>
<proteinExistence type="predicted"/>